<keyword evidence="3" id="KW-1185">Reference proteome</keyword>
<gene>
    <name evidence="2" type="ORF">GCM10023156_48210</name>
</gene>
<dbReference type="EMBL" id="BAABGA010000064">
    <property type="protein sequence ID" value="GAA4463265.1"/>
    <property type="molecule type" value="Genomic_DNA"/>
</dbReference>
<comment type="caution">
    <text evidence="2">The sequence shown here is derived from an EMBL/GenBank/DDBJ whole genome shotgun (WGS) entry which is preliminary data.</text>
</comment>
<dbReference type="PANTHER" id="PTHR43685">
    <property type="entry name" value="GLYCOSYLTRANSFERASE"/>
    <property type="match status" value="1"/>
</dbReference>
<dbReference type="InterPro" id="IPR050834">
    <property type="entry name" value="Glycosyltransf_2"/>
</dbReference>
<dbReference type="InterPro" id="IPR029044">
    <property type="entry name" value="Nucleotide-diphossugar_trans"/>
</dbReference>
<protein>
    <submittedName>
        <fullName evidence="2">Glycosyltransferase family A protein</fullName>
    </submittedName>
</protein>
<reference evidence="3" key="1">
    <citation type="journal article" date="2019" name="Int. J. Syst. Evol. Microbiol.">
        <title>The Global Catalogue of Microorganisms (GCM) 10K type strain sequencing project: providing services to taxonomists for standard genome sequencing and annotation.</title>
        <authorList>
            <consortium name="The Broad Institute Genomics Platform"/>
            <consortium name="The Broad Institute Genome Sequencing Center for Infectious Disease"/>
            <person name="Wu L."/>
            <person name="Ma J."/>
        </authorList>
    </citation>
    <scope>NUCLEOTIDE SEQUENCE [LARGE SCALE GENOMIC DNA]</scope>
    <source>
        <strain evidence="3">JCM 17759</strain>
    </source>
</reference>
<dbReference type="InterPro" id="IPR001173">
    <property type="entry name" value="Glyco_trans_2-like"/>
</dbReference>
<evidence type="ECO:0000313" key="2">
    <source>
        <dbReference type="EMBL" id="GAA4463265.1"/>
    </source>
</evidence>
<sequence length="320" mass="36519">MSHSDSPESSRRIKISVAICTWNRSRLLRRTLERFCNINVDDRFEWELILVDNNSSDDTQQVINAFTETLPIVSLIETVQGHSASRNRAIEAASGDYIVWTDNDVLVDSDWLTSYCDAFIAEPDVAFFGGAIEPWFEPPGCPDWIEATWDKCKSVYAARDLGEQPIELNENRLPYGANFAIRADVQRQYRFDPTLGRVRSGMIGEDETQVLKRITRGGGKGRWVPDAKVQHIIPADRASERYVQSYFVGQGQANAMFGKPSRQRMAAFVDAAFHSLLYRSKRHRTQPDEWVSHLIRSSISWGEFKMHSSKLTATLRSPRR</sequence>
<feature type="domain" description="Glycosyltransferase 2-like" evidence="1">
    <location>
        <begin position="16"/>
        <end position="127"/>
    </location>
</feature>
<proteinExistence type="predicted"/>
<dbReference type="Proteomes" id="UP001500840">
    <property type="component" value="Unassembled WGS sequence"/>
</dbReference>
<dbReference type="CDD" id="cd00761">
    <property type="entry name" value="Glyco_tranf_GTA_type"/>
    <property type="match status" value="1"/>
</dbReference>
<dbReference type="SUPFAM" id="SSF53448">
    <property type="entry name" value="Nucleotide-diphospho-sugar transferases"/>
    <property type="match status" value="1"/>
</dbReference>
<organism evidence="2 3">
    <name type="scientific">Novipirellula rosea</name>
    <dbReference type="NCBI Taxonomy" id="1031540"/>
    <lineage>
        <taxon>Bacteria</taxon>
        <taxon>Pseudomonadati</taxon>
        <taxon>Planctomycetota</taxon>
        <taxon>Planctomycetia</taxon>
        <taxon>Pirellulales</taxon>
        <taxon>Pirellulaceae</taxon>
        <taxon>Novipirellula</taxon>
    </lineage>
</organism>
<name>A0ABP8NCF8_9BACT</name>
<accession>A0ABP8NCF8</accession>
<evidence type="ECO:0000313" key="3">
    <source>
        <dbReference type="Proteomes" id="UP001500840"/>
    </source>
</evidence>
<dbReference type="PANTHER" id="PTHR43685:SF2">
    <property type="entry name" value="GLYCOSYLTRANSFERASE 2-LIKE DOMAIN-CONTAINING PROTEIN"/>
    <property type="match status" value="1"/>
</dbReference>
<dbReference type="RefSeq" id="WP_345326211.1">
    <property type="nucleotide sequence ID" value="NZ_BAABGA010000064.1"/>
</dbReference>
<dbReference type="Pfam" id="PF00535">
    <property type="entry name" value="Glycos_transf_2"/>
    <property type="match status" value="1"/>
</dbReference>
<dbReference type="Gene3D" id="3.90.550.10">
    <property type="entry name" value="Spore Coat Polysaccharide Biosynthesis Protein SpsA, Chain A"/>
    <property type="match status" value="1"/>
</dbReference>
<evidence type="ECO:0000259" key="1">
    <source>
        <dbReference type="Pfam" id="PF00535"/>
    </source>
</evidence>